<keyword evidence="2" id="KW-1185">Reference proteome</keyword>
<dbReference type="PANTHER" id="PTHR10974">
    <property type="entry name" value="FI08016P-RELATED"/>
    <property type="match status" value="1"/>
</dbReference>
<dbReference type="InterPro" id="IPR017850">
    <property type="entry name" value="Alkaline_phosphatase_core_sf"/>
</dbReference>
<dbReference type="EMBL" id="RQTK01000198">
    <property type="protein sequence ID" value="RUS84649.1"/>
    <property type="molecule type" value="Genomic_DNA"/>
</dbReference>
<sequence length="423" mass="48543">MIRAMPKTYKFLTEELNSFDFTMHGQSGDNTLPNMLPLLSAYTHNEVNKWWDSKHPQDVFELIWRDFERAGYRTLYSEDDPKGGGFYWGGRNFIHPQTSYWNRPLELALVESGFVRRNAFCFGPRSVSEYQLDYLVRFLDTFPSDPVSGMTMITAITHDEINNARMIDEHVLNFYKQLMEKNHLKKSLVIFFSDHGSRWGKIRETYNGIVESRNPFLVLTFPPWFLKKYPNISRTLDSNTRRLTSHADTRQMLLDLLYFGAETPTPPFRGSHGVSLFSEISTHRTCEEASIPKAECLCGKNVERYLDHSAPEVPALANALLAAIKRRSDPKNCQEYSLDKVIMVGLLAKAAKQKNSAQKVYSVRVKVRPGGAIFEGTVTAGTDDKETKVSDYIERLSKYKGEVECQPTSKEQIFCYCKGNKMK</sequence>
<name>A0A3S0ZSB6_ELYCH</name>
<dbReference type="OrthoDB" id="6134545at2759"/>
<comment type="caution">
    <text evidence="1">The sequence shown here is derived from an EMBL/GenBank/DDBJ whole genome shotgun (WGS) entry which is preliminary data.</text>
</comment>
<dbReference type="PANTHER" id="PTHR10974:SF1">
    <property type="entry name" value="FI08016P-RELATED"/>
    <property type="match status" value="1"/>
</dbReference>
<dbReference type="Gene3D" id="3.40.720.10">
    <property type="entry name" value="Alkaline Phosphatase, subunit A"/>
    <property type="match status" value="1"/>
</dbReference>
<gene>
    <name evidence="1" type="ORF">EGW08_007569</name>
</gene>
<protein>
    <recommendedName>
        <fullName evidence="3">Sulfatase N-terminal domain-containing protein</fullName>
    </recommendedName>
</protein>
<dbReference type="FunFam" id="3.40.720.10:FF:000017">
    <property type="entry name" value="Predicted protein"/>
    <property type="match status" value="1"/>
</dbReference>
<accession>A0A3S0ZSB6</accession>
<dbReference type="Proteomes" id="UP000271974">
    <property type="component" value="Unassembled WGS sequence"/>
</dbReference>
<dbReference type="CDD" id="cd16021">
    <property type="entry name" value="ALP_like"/>
    <property type="match status" value="1"/>
</dbReference>
<dbReference type="InterPro" id="IPR004245">
    <property type="entry name" value="DUF229"/>
</dbReference>
<evidence type="ECO:0000313" key="2">
    <source>
        <dbReference type="Proteomes" id="UP000271974"/>
    </source>
</evidence>
<evidence type="ECO:0008006" key="3">
    <source>
        <dbReference type="Google" id="ProtNLM"/>
    </source>
</evidence>
<proteinExistence type="predicted"/>
<evidence type="ECO:0000313" key="1">
    <source>
        <dbReference type="EMBL" id="RUS84649.1"/>
    </source>
</evidence>
<dbReference type="SUPFAM" id="SSF53649">
    <property type="entry name" value="Alkaline phosphatase-like"/>
    <property type="match status" value="1"/>
</dbReference>
<organism evidence="1 2">
    <name type="scientific">Elysia chlorotica</name>
    <name type="common">Eastern emerald elysia</name>
    <name type="synonym">Sea slug</name>
    <dbReference type="NCBI Taxonomy" id="188477"/>
    <lineage>
        <taxon>Eukaryota</taxon>
        <taxon>Metazoa</taxon>
        <taxon>Spiralia</taxon>
        <taxon>Lophotrochozoa</taxon>
        <taxon>Mollusca</taxon>
        <taxon>Gastropoda</taxon>
        <taxon>Heterobranchia</taxon>
        <taxon>Euthyneura</taxon>
        <taxon>Panpulmonata</taxon>
        <taxon>Sacoglossa</taxon>
        <taxon>Placobranchoidea</taxon>
        <taxon>Plakobranchidae</taxon>
        <taxon>Elysia</taxon>
    </lineage>
</organism>
<dbReference type="Pfam" id="PF02995">
    <property type="entry name" value="DUF229"/>
    <property type="match status" value="1"/>
</dbReference>
<reference evidence="1 2" key="1">
    <citation type="submission" date="2019-01" db="EMBL/GenBank/DDBJ databases">
        <title>A draft genome assembly of the solar-powered sea slug Elysia chlorotica.</title>
        <authorList>
            <person name="Cai H."/>
            <person name="Li Q."/>
            <person name="Fang X."/>
            <person name="Li J."/>
            <person name="Curtis N.E."/>
            <person name="Altenburger A."/>
            <person name="Shibata T."/>
            <person name="Feng M."/>
            <person name="Maeda T."/>
            <person name="Schwartz J.A."/>
            <person name="Shigenobu S."/>
            <person name="Lundholm N."/>
            <person name="Nishiyama T."/>
            <person name="Yang H."/>
            <person name="Hasebe M."/>
            <person name="Li S."/>
            <person name="Pierce S.K."/>
            <person name="Wang J."/>
        </authorList>
    </citation>
    <scope>NUCLEOTIDE SEQUENCE [LARGE SCALE GENOMIC DNA]</scope>
    <source>
        <strain evidence="1">EC2010</strain>
        <tissue evidence="1">Whole organism of an adult</tissue>
    </source>
</reference>
<dbReference type="GO" id="GO:0005615">
    <property type="term" value="C:extracellular space"/>
    <property type="evidence" value="ECO:0007669"/>
    <property type="project" value="TreeGrafter"/>
</dbReference>
<dbReference type="AlphaFoldDB" id="A0A3S0ZSB6"/>